<dbReference type="KEGG" id="dpc:A6048_06935"/>
<sequence>MEGATNAALARRGRAMASQLMSAYLDHAGSGTPVAPMDPAEAEVVSTVLFVGMWGLLMAWQGDDLENPMSQDELVTHLVALITRAQPGSAG</sequence>
<dbReference type="EMBL" id="CP015453">
    <property type="protein sequence ID" value="AWH95265.1"/>
    <property type="molecule type" value="Genomic_DNA"/>
</dbReference>
<evidence type="ECO:0000313" key="2">
    <source>
        <dbReference type="Proteomes" id="UP000244903"/>
    </source>
</evidence>
<accession>A0AAD0JT22</accession>
<dbReference type="AlphaFoldDB" id="A0AAD0JT22"/>
<organism evidence="1 2">
    <name type="scientific">Dietzia psychralcaliphila</name>
    <dbReference type="NCBI Taxonomy" id="139021"/>
    <lineage>
        <taxon>Bacteria</taxon>
        <taxon>Bacillati</taxon>
        <taxon>Actinomycetota</taxon>
        <taxon>Actinomycetes</taxon>
        <taxon>Mycobacteriales</taxon>
        <taxon>Dietziaceae</taxon>
        <taxon>Dietzia</taxon>
    </lineage>
</organism>
<reference evidence="1 2" key="1">
    <citation type="submission" date="2016-04" db="EMBL/GenBank/DDBJ databases">
        <title>Complete genome sequence of the haloalkaliphilic hydrocarbon-degrading bacterium Dietzia psychralcaliphila ILA-1T, isolated from a drain of a fish product-processing plant.</title>
        <authorList>
            <person name="Zhao J."/>
            <person name="Hu B."/>
            <person name="Geng S."/>
            <person name="Nie Y."/>
            <person name="Tang Y."/>
        </authorList>
    </citation>
    <scope>NUCLEOTIDE SEQUENCE [LARGE SCALE GENOMIC DNA]</scope>
    <source>
        <strain evidence="1 2">ILA-1</strain>
    </source>
</reference>
<name>A0AAD0JT22_9ACTN</name>
<protein>
    <submittedName>
        <fullName evidence="1">Uncharacterized protein</fullName>
    </submittedName>
</protein>
<keyword evidence="2" id="KW-1185">Reference proteome</keyword>
<proteinExistence type="predicted"/>
<dbReference type="Proteomes" id="UP000244903">
    <property type="component" value="Chromosome"/>
</dbReference>
<evidence type="ECO:0000313" key="1">
    <source>
        <dbReference type="EMBL" id="AWH95265.1"/>
    </source>
</evidence>
<gene>
    <name evidence="1" type="ORF">A6048_06935</name>
</gene>